<keyword evidence="5" id="KW-1185">Reference proteome</keyword>
<dbReference type="GO" id="GO:0016787">
    <property type="term" value="F:hydrolase activity"/>
    <property type="evidence" value="ECO:0007669"/>
    <property type="project" value="UniProtKB-KW"/>
</dbReference>
<accession>A0A0A0ETC4</accession>
<sequence length="225" mass="23798">MSLPVLPFVPEAVIFDMDGLLLDSERVIIACLAQAAGEQGHELPHALWLDMVGNSEANRDAALDDAIGAEQRKRVLARARGLYAAAIDNGIPHRPGVINLIDLLRAHDIPRAVATSTQRAMALRKLQTAGLLRHFDAVCSSSDVAHAKPAPDVYLLAAASLGVAPARCLALEDSPTGVRAALAAGMHVLQVPDLIAAGGAMRASRHVIIGSLDDARRMLELRLLA</sequence>
<dbReference type="eggNOG" id="COG0637">
    <property type="taxonomic scope" value="Bacteria"/>
</dbReference>
<dbReference type="NCBIfam" id="TIGR01509">
    <property type="entry name" value="HAD-SF-IA-v3"/>
    <property type="match status" value="1"/>
</dbReference>
<keyword evidence="2" id="KW-0479">Metal-binding</keyword>
<comment type="caution">
    <text evidence="4">The sequence shown here is derived from an EMBL/GenBank/DDBJ whole genome shotgun (WGS) entry which is preliminary data.</text>
</comment>
<dbReference type="InterPro" id="IPR023214">
    <property type="entry name" value="HAD_sf"/>
</dbReference>
<dbReference type="PRINTS" id="PR00413">
    <property type="entry name" value="HADHALOGNASE"/>
</dbReference>
<dbReference type="Proteomes" id="UP000029998">
    <property type="component" value="Unassembled WGS sequence"/>
</dbReference>
<dbReference type="InterPro" id="IPR023198">
    <property type="entry name" value="PGP-like_dom2"/>
</dbReference>
<dbReference type="FunFam" id="3.40.50.1000:FF:000036">
    <property type="entry name" value="HAD family hydrolase"/>
    <property type="match status" value="1"/>
</dbReference>
<comment type="similarity">
    <text evidence="1">Belongs to the HAD-like hydrolase superfamily. CbbY/CbbZ/Gph/YieH family.</text>
</comment>
<name>A0A0A0ETC4_9GAMM</name>
<dbReference type="Gene3D" id="1.10.150.240">
    <property type="entry name" value="Putative phosphatase, domain 2"/>
    <property type="match status" value="1"/>
</dbReference>
<dbReference type="InterPro" id="IPR006439">
    <property type="entry name" value="HAD-SF_hydro_IA"/>
</dbReference>
<dbReference type="InterPro" id="IPR036412">
    <property type="entry name" value="HAD-like_sf"/>
</dbReference>
<dbReference type="PANTHER" id="PTHR18901:SF38">
    <property type="entry name" value="PSEUDOURIDINE-5'-PHOSPHATASE"/>
    <property type="match status" value="1"/>
</dbReference>
<dbReference type="SFLD" id="SFLDS00003">
    <property type="entry name" value="Haloacid_Dehalogenase"/>
    <property type="match status" value="1"/>
</dbReference>
<dbReference type="AlphaFoldDB" id="A0A0A0ETC4"/>
<dbReference type="EMBL" id="AVPU01000032">
    <property type="protein sequence ID" value="KGM53343.1"/>
    <property type="molecule type" value="Genomic_DNA"/>
</dbReference>
<dbReference type="STRING" id="1385517.N800_07835"/>
<dbReference type="CDD" id="cd07505">
    <property type="entry name" value="HAD_BPGM-like"/>
    <property type="match status" value="1"/>
</dbReference>
<evidence type="ECO:0000313" key="5">
    <source>
        <dbReference type="Proteomes" id="UP000029998"/>
    </source>
</evidence>
<evidence type="ECO:0000256" key="2">
    <source>
        <dbReference type="ARBA" id="ARBA00022723"/>
    </source>
</evidence>
<evidence type="ECO:0000256" key="3">
    <source>
        <dbReference type="ARBA" id="ARBA00022801"/>
    </source>
</evidence>
<organism evidence="4 5">
    <name type="scientific">Lysobacter daejeonensis GH1-9</name>
    <dbReference type="NCBI Taxonomy" id="1385517"/>
    <lineage>
        <taxon>Bacteria</taxon>
        <taxon>Pseudomonadati</taxon>
        <taxon>Pseudomonadota</taxon>
        <taxon>Gammaproteobacteria</taxon>
        <taxon>Lysobacterales</taxon>
        <taxon>Lysobacteraceae</taxon>
        <taxon>Aerolutibacter</taxon>
    </lineage>
</organism>
<dbReference type="SUPFAM" id="SSF56784">
    <property type="entry name" value="HAD-like"/>
    <property type="match status" value="1"/>
</dbReference>
<keyword evidence="3 4" id="KW-0378">Hydrolase</keyword>
<evidence type="ECO:0000256" key="1">
    <source>
        <dbReference type="ARBA" id="ARBA00006171"/>
    </source>
</evidence>
<dbReference type="PANTHER" id="PTHR18901">
    <property type="entry name" value="2-DEOXYGLUCOSE-6-PHOSPHATE PHOSPHATASE 2"/>
    <property type="match status" value="1"/>
</dbReference>
<dbReference type="SFLD" id="SFLDG01129">
    <property type="entry name" value="C1.5:_HAD__Beta-PGM__Phosphata"/>
    <property type="match status" value="1"/>
</dbReference>
<dbReference type="GO" id="GO:0000287">
    <property type="term" value="F:magnesium ion binding"/>
    <property type="evidence" value="ECO:0007669"/>
    <property type="project" value="UniProtKB-ARBA"/>
</dbReference>
<dbReference type="Gene3D" id="3.40.50.1000">
    <property type="entry name" value="HAD superfamily/HAD-like"/>
    <property type="match status" value="1"/>
</dbReference>
<proteinExistence type="inferred from homology"/>
<dbReference type="Pfam" id="PF00702">
    <property type="entry name" value="Hydrolase"/>
    <property type="match status" value="1"/>
</dbReference>
<gene>
    <name evidence="4" type="ORF">N800_07835</name>
</gene>
<dbReference type="RefSeq" id="WP_036139508.1">
    <property type="nucleotide sequence ID" value="NZ_AVPU01000032.1"/>
</dbReference>
<reference evidence="4 5" key="1">
    <citation type="submission" date="2013-08" db="EMBL/GenBank/DDBJ databases">
        <title>Genome sequencing of Lysobacter.</title>
        <authorList>
            <person name="Zhang S."/>
            <person name="Wang G."/>
        </authorList>
    </citation>
    <scope>NUCLEOTIDE SEQUENCE [LARGE SCALE GENOMIC DNA]</scope>
    <source>
        <strain evidence="4 5">GH1-9</strain>
    </source>
</reference>
<protein>
    <submittedName>
        <fullName evidence="4">Hydrolase</fullName>
    </submittedName>
</protein>
<evidence type="ECO:0000313" key="4">
    <source>
        <dbReference type="EMBL" id="KGM53343.1"/>
    </source>
</evidence>